<keyword evidence="4" id="KW-0238">DNA-binding</keyword>
<keyword evidence="3" id="KW-0597">Phosphoprotein</keyword>
<feature type="region of interest" description="Disordered" evidence="6">
    <location>
        <begin position="1"/>
        <end position="23"/>
    </location>
</feature>
<evidence type="ECO:0000256" key="5">
    <source>
        <dbReference type="ARBA" id="ARBA00023242"/>
    </source>
</evidence>
<gene>
    <name evidence="8" type="ORF">OPV22_027422</name>
</gene>
<dbReference type="Pfam" id="PF00447">
    <property type="entry name" value="HSF_DNA-bind"/>
    <property type="match status" value="1"/>
</dbReference>
<comment type="subunit">
    <text evidence="2">Homotrimer.</text>
</comment>
<dbReference type="InterPro" id="IPR000232">
    <property type="entry name" value="HSF_DNA-bd"/>
</dbReference>
<proteinExistence type="predicted"/>
<evidence type="ECO:0000256" key="1">
    <source>
        <dbReference type="ARBA" id="ARBA00004123"/>
    </source>
</evidence>
<evidence type="ECO:0000256" key="6">
    <source>
        <dbReference type="SAM" id="MobiDB-lite"/>
    </source>
</evidence>
<dbReference type="AlphaFoldDB" id="A0AAV8Q7M9"/>
<comment type="caution">
    <text evidence="8">The sequence shown here is derived from an EMBL/GenBank/DDBJ whole genome shotgun (WGS) entry which is preliminary data.</text>
</comment>
<feature type="compositionally biased region" description="Low complexity" evidence="6">
    <location>
        <begin position="63"/>
        <end position="81"/>
    </location>
</feature>
<evidence type="ECO:0000256" key="4">
    <source>
        <dbReference type="ARBA" id="ARBA00023125"/>
    </source>
</evidence>
<dbReference type="GO" id="GO:0003700">
    <property type="term" value="F:DNA-binding transcription factor activity"/>
    <property type="evidence" value="ECO:0007669"/>
    <property type="project" value="InterPro"/>
</dbReference>
<dbReference type="Proteomes" id="UP001222027">
    <property type="component" value="Unassembled WGS sequence"/>
</dbReference>
<sequence>MKDSGRSNGGQHQKRHRRGGGAGPAVAPFVLKTYCIVEDAVIAWVRDGSSFVVIDPFAFSRSLLPTTSGTATSPASSGSSTLNSVGVSARLVPERTDASISASNSGCGKEEEDEERVETGAAEARGESGEDVVDGAGDRGR</sequence>
<evidence type="ECO:0000259" key="7">
    <source>
        <dbReference type="Pfam" id="PF00447"/>
    </source>
</evidence>
<dbReference type="InterPro" id="IPR036388">
    <property type="entry name" value="WH-like_DNA-bd_sf"/>
</dbReference>
<protein>
    <recommendedName>
        <fullName evidence="7">HSF-type DNA-binding domain-containing protein</fullName>
    </recommendedName>
</protein>
<evidence type="ECO:0000256" key="3">
    <source>
        <dbReference type="ARBA" id="ARBA00022553"/>
    </source>
</evidence>
<feature type="region of interest" description="Disordered" evidence="6">
    <location>
        <begin position="63"/>
        <end position="141"/>
    </location>
</feature>
<evidence type="ECO:0000313" key="9">
    <source>
        <dbReference type="Proteomes" id="UP001222027"/>
    </source>
</evidence>
<dbReference type="SUPFAM" id="SSF46785">
    <property type="entry name" value="Winged helix' DNA-binding domain"/>
    <property type="match status" value="1"/>
</dbReference>
<dbReference type="EMBL" id="JAQQAF010000008">
    <property type="protein sequence ID" value="KAJ8464870.1"/>
    <property type="molecule type" value="Genomic_DNA"/>
</dbReference>
<accession>A0AAV8Q7M9</accession>
<keyword evidence="9" id="KW-1185">Reference proteome</keyword>
<dbReference type="Gene3D" id="1.10.10.10">
    <property type="entry name" value="Winged helix-like DNA-binding domain superfamily/Winged helix DNA-binding domain"/>
    <property type="match status" value="1"/>
</dbReference>
<keyword evidence="5" id="KW-0539">Nucleus</keyword>
<comment type="subcellular location">
    <subcellularLocation>
        <location evidence="1">Nucleus</location>
    </subcellularLocation>
</comment>
<organism evidence="8 9">
    <name type="scientific">Ensete ventricosum</name>
    <name type="common">Abyssinian banana</name>
    <name type="synonym">Musa ensete</name>
    <dbReference type="NCBI Taxonomy" id="4639"/>
    <lineage>
        <taxon>Eukaryota</taxon>
        <taxon>Viridiplantae</taxon>
        <taxon>Streptophyta</taxon>
        <taxon>Embryophyta</taxon>
        <taxon>Tracheophyta</taxon>
        <taxon>Spermatophyta</taxon>
        <taxon>Magnoliopsida</taxon>
        <taxon>Liliopsida</taxon>
        <taxon>Zingiberales</taxon>
        <taxon>Musaceae</taxon>
        <taxon>Ensete</taxon>
    </lineage>
</organism>
<dbReference type="GO" id="GO:0043565">
    <property type="term" value="F:sequence-specific DNA binding"/>
    <property type="evidence" value="ECO:0007669"/>
    <property type="project" value="InterPro"/>
</dbReference>
<feature type="domain" description="HSF-type DNA-binding" evidence="7">
    <location>
        <begin position="29"/>
        <end position="67"/>
    </location>
</feature>
<evidence type="ECO:0000256" key="2">
    <source>
        <dbReference type="ARBA" id="ARBA00011233"/>
    </source>
</evidence>
<dbReference type="InterPro" id="IPR036390">
    <property type="entry name" value="WH_DNA-bd_sf"/>
</dbReference>
<reference evidence="8 9" key="1">
    <citation type="submission" date="2022-12" db="EMBL/GenBank/DDBJ databases">
        <title>Chromosome-scale assembly of the Ensete ventricosum genome.</title>
        <authorList>
            <person name="Dussert Y."/>
            <person name="Stocks J."/>
            <person name="Wendawek A."/>
            <person name="Woldeyes F."/>
            <person name="Nichols R.A."/>
            <person name="Borrell J.S."/>
        </authorList>
    </citation>
    <scope>NUCLEOTIDE SEQUENCE [LARGE SCALE GENOMIC DNA]</scope>
    <source>
        <strain evidence="9">cv. Maze</strain>
        <tissue evidence="8">Seeds</tissue>
    </source>
</reference>
<dbReference type="GO" id="GO:0005634">
    <property type="term" value="C:nucleus"/>
    <property type="evidence" value="ECO:0007669"/>
    <property type="project" value="UniProtKB-SubCell"/>
</dbReference>
<evidence type="ECO:0000313" key="8">
    <source>
        <dbReference type="EMBL" id="KAJ8464870.1"/>
    </source>
</evidence>
<name>A0AAV8Q7M9_ENSVE</name>